<dbReference type="Pfam" id="PF06151">
    <property type="entry name" value="Trehalose_recp"/>
    <property type="match status" value="1"/>
</dbReference>
<evidence type="ECO:0000256" key="5">
    <source>
        <dbReference type="ARBA" id="ARBA00022989"/>
    </source>
</evidence>
<evidence type="ECO:0000256" key="6">
    <source>
        <dbReference type="ARBA" id="ARBA00023136"/>
    </source>
</evidence>
<feature type="transmembrane region" description="Helical" evidence="8">
    <location>
        <begin position="143"/>
        <end position="163"/>
    </location>
</feature>
<evidence type="ECO:0000256" key="3">
    <source>
        <dbReference type="ARBA" id="ARBA00022475"/>
    </source>
</evidence>
<accession>A0A182QU32</accession>
<dbReference type="EnsemblMetazoa" id="AFAF016887-RA">
    <property type="protein sequence ID" value="AFAF016887-PA"/>
    <property type="gene ID" value="AFAF016887"/>
</dbReference>
<sequence length="478" mass="54933">MFGTAWRSVPLIDYPAFGVKTILGNLGRQIGRHQSPETKATTAMTLAAKGHALRQKVHQRLRSKIADDERDTFLRAIRPFVLLGQVFGIFPIYGITGSDPGQLRLKWFSLRVVLNLVVVVTALLQAFFEYGRLKMIGVNAKNVSGLIFFLDAAVINVLFLNLATGWRTVASKWHEVDQTFNRTPYQMVGWSLRKRLRVASFTLLFLAFVEHILSIVSTVHNQLNEIHYCNWTVPDYFKHYTLRRFANIYLNFTFNHLSAVFFTYVSSALTIYWNYQDIFIIAISIGISTRFQQINNHLRMLSDGVLIPGEEFWIRVRTNYVQVCELLDDVDRAISWTMLISCATNLYYICLQILHVSKKLANPVEDAYYWFSLLFLILRTVIVFLSAAHINDCAKKPLEIIMKIPNVGWCVELERFSTQLKSEKVALSGMGFFNLTRQLLFSMAGTIVTYELVMLKFDQQSESMGNIPLCSKFAFEKF</sequence>
<evidence type="ECO:0000256" key="4">
    <source>
        <dbReference type="ARBA" id="ARBA00022692"/>
    </source>
</evidence>
<dbReference type="Proteomes" id="UP000075886">
    <property type="component" value="Unassembled WGS sequence"/>
</dbReference>
<keyword evidence="10" id="KW-1185">Reference proteome</keyword>
<evidence type="ECO:0000256" key="8">
    <source>
        <dbReference type="SAM" id="Phobius"/>
    </source>
</evidence>
<evidence type="ECO:0000313" key="10">
    <source>
        <dbReference type="Proteomes" id="UP000075886"/>
    </source>
</evidence>
<feature type="transmembrane region" description="Helical" evidence="8">
    <location>
        <begin position="248"/>
        <end position="265"/>
    </location>
</feature>
<feature type="transmembrane region" description="Helical" evidence="8">
    <location>
        <begin position="196"/>
        <end position="216"/>
    </location>
</feature>
<dbReference type="PIRSF" id="PIRSF038981">
    <property type="entry name" value="GRP"/>
    <property type="match status" value="1"/>
</dbReference>
<protein>
    <recommendedName>
        <fullName evidence="11">Gustatory receptor</fullName>
    </recommendedName>
</protein>
<reference evidence="9" key="2">
    <citation type="submission" date="2020-05" db="UniProtKB">
        <authorList>
            <consortium name="EnsemblMetazoa"/>
        </authorList>
    </citation>
    <scope>IDENTIFICATION</scope>
    <source>
        <strain evidence="9">FAR1</strain>
    </source>
</reference>
<dbReference type="EMBL" id="AXCN02000165">
    <property type="status" value="NOT_ANNOTATED_CDS"/>
    <property type="molecule type" value="Genomic_DNA"/>
</dbReference>
<keyword evidence="4 8" id="KW-0812">Transmembrane</keyword>
<evidence type="ECO:0000256" key="2">
    <source>
        <dbReference type="ARBA" id="ARBA00005327"/>
    </source>
</evidence>
<dbReference type="VEuPathDB" id="VectorBase:AFAF016887"/>
<feature type="transmembrane region" description="Helical" evidence="8">
    <location>
        <begin position="108"/>
        <end position="131"/>
    </location>
</feature>
<keyword evidence="3" id="KW-1003">Cell membrane</keyword>
<dbReference type="PANTHER" id="PTHR21421">
    <property type="entry name" value="GUSTATORY RECEPTOR"/>
    <property type="match status" value="1"/>
</dbReference>
<organism evidence="9 10">
    <name type="scientific">Anopheles farauti</name>
    <dbReference type="NCBI Taxonomy" id="69004"/>
    <lineage>
        <taxon>Eukaryota</taxon>
        <taxon>Metazoa</taxon>
        <taxon>Ecdysozoa</taxon>
        <taxon>Arthropoda</taxon>
        <taxon>Hexapoda</taxon>
        <taxon>Insecta</taxon>
        <taxon>Pterygota</taxon>
        <taxon>Neoptera</taxon>
        <taxon>Endopterygota</taxon>
        <taxon>Diptera</taxon>
        <taxon>Nematocera</taxon>
        <taxon>Culicoidea</taxon>
        <taxon>Culicidae</taxon>
        <taxon>Anophelinae</taxon>
        <taxon>Anopheles</taxon>
    </lineage>
</organism>
<keyword evidence="5 8" id="KW-1133">Transmembrane helix</keyword>
<name>A0A182QU32_9DIPT</name>
<dbReference type="AlphaFoldDB" id="A0A182QU32"/>
<dbReference type="InterPro" id="IPR009318">
    <property type="entry name" value="Gustatory_rcpt"/>
</dbReference>
<keyword evidence="6 8" id="KW-0472">Membrane</keyword>
<evidence type="ECO:0000313" key="9">
    <source>
        <dbReference type="EnsemblMetazoa" id="AFAF016887-PA"/>
    </source>
</evidence>
<dbReference type="GO" id="GO:0033041">
    <property type="term" value="F:sweet taste receptor activity"/>
    <property type="evidence" value="ECO:0007669"/>
    <property type="project" value="TreeGrafter"/>
</dbReference>
<dbReference type="PANTHER" id="PTHR21421:SF34">
    <property type="entry name" value="GUSTATORY RECEPTOR FOR SUGAR TASTE 61A-RELATED"/>
    <property type="match status" value="1"/>
</dbReference>
<comment type="subcellular location">
    <subcellularLocation>
        <location evidence="1">Cell membrane</location>
        <topology evidence="1">Multi-pass membrane protein</topology>
    </subcellularLocation>
</comment>
<feature type="transmembrane region" description="Helical" evidence="8">
    <location>
        <begin position="336"/>
        <end position="355"/>
    </location>
</feature>
<feature type="transmembrane region" description="Helical" evidence="8">
    <location>
        <begin position="80"/>
        <end position="96"/>
    </location>
</feature>
<keyword evidence="7" id="KW-0675">Receptor</keyword>
<comment type="similarity">
    <text evidence="2">Belongs to the insect chemoreceptor superfamily. Gustatory receptor (GR) family. Gr5a subfamily.</text>
</comment>
<dbReference type="GO" id="GO:0005886">
    <property type="term" value="C:plasma membrane"/>
    <property type="evidence" value="ECO:0007669"/>
    <property type="project" value="UniProtKB-SubCell"/>
</dbReference>
<feature type="transmembrane region" description="Helical" evidence="8">
    <location>
        <begin position="367"/>
        <end position="388"/>
    </location>
</feature>
<proteinExistence type="inferred from homology"/>
<evidence type="ECO:0008006" key="11">
    <source>
        <dbReference type="Google" id="ProtNLM"/>
    </source>
</evidence>
<evidence type="ECO:0000256" key="7">
    <source>
        <dbReference type="ARBA" id="ARBA00023170"/>
    </source>
</evidence>
<reference evidence="10" key="1">
    <citation type="submission" date="2014-01" db="EMBL/GenBank/DDBJ databases">
        <title>The Genome Sequence of Anopheles farauti FAR1 (V2).</title>
        <authorList>
            <consortium name="The Broad Institute Genomics Platform"/>
            <person name="Neafsey D.E."/>
            <person name="Besansky N."/>
            <person name="Howell P."/>
            <person name="Walton C."/>
            <person name="Young S.K."/>
            <person name="Zeng Q."/>
            <person name="Gargeya S."/>
            <person name="Fitzgerald M."/>
            <person name="Haas B."/>
            <person name="Abouelleil A."/>
            <person name="Allen A.W."/>
            <person name="Alvarado L."/>
            <person name="Arachchi H.M."/>
            <person name="Berlin A.M."/>
            <person name="Chapman S.B."/>
            <person name="Gainer-Dewar J."/>
            <person name="Goldberg J."/>
            <person name="Griggs A."/>
            <person name="Gujja S."/>
            <person name="Hansen M."/>
            <person name="Howarth C."/>
            <person name="Imamovic A."/>
            <person name="Ireland A."/>
            <person name="Larimer J."/>
            <person name="McCowan C."/>
            <person name="Murphy C."/>
            <person name="Pearson M."/>
            <person name="Poon T.W."/>
            <person name="Priest M."/>
            <person name="Roberts A."/>
            <person name="Saif S."/>
            <person name="Shea T."/>
            <person name="Sisk P."/>
            <person name="Sykes S."/>
            <person name="Wortman J."/>
            <person name="Nusbaum C."/>
            <person name="Birren B."/>
        </authorList>
    </citation>
    <scope>NUCLEOTIDE SEQUENCE [LARGE SCALE GENOMIC DNA]</scope>
    <source>
        <strain evidence="10">FAR1</strain>
    </source>
</reference>
<evidence type="ECO:0000256" key="1">
    <source>
        <dbReference type="ARBA" id="ARBA00004651"/>
    </source>
</evidence>